<dbReference type="GO" id="GO:0000725">
    <property type="term" value="P:recombinational repair"/>
    <property type="evidence" value="ECO:0007669"/>
    <property type="project" value="TreeGrafter"/>
</dbReference>
<evidence type="ECO:0000256" key="5">
    <source>
        <dbReference type="ARBA" id="ARBA00023125"/>
    </source>
</evidence>
<evidence type="ECO:0000256" key="1">
    <source>
        <dbReference type="ARBA" id="ARBA00022741"/>
    </source>
</evidence>
<evidence type="ECO:0000256" key="2">
    <source>
        <dbReference type="ARBA" id="ARBA00022801"/>
    </source>
</evidence>
<dbReference type="PROSITE" id="PS51198">
    <property type="entry name" value="UVRD_HELICASE_ATP_BIND"/>
    <property type="match status" value="1"/>
</dbReference>
<dbReference type="InterPro" id="IPR013986">
    <property type="entry name" value="DExx_box_DNA_helicase_dom_sf"/>
</dbReference>
<evidence type="ECO:0000313" key="7">
    <source>
        <dbReference type="EMBL" id="KKN24205.1"/>
    </source>
</evidence>
<keyword evidence="1" id="KW-0547">Nucleotide-binding</keyword>
<dbReference type="InterPro" id="IPR000212">
    <property type="entry name" value="DNA_helicase_UvrD/REP"/>
</dbReference>
<comment type="caution">
    <text evidence="7">The sequence shown here is derived from an EMBL/GenBank/DDBJ whole genome shotgun (WGS) entry which is preliminary data.</text>
</comment>
<dbReference type="CDD" id="cd17932">
    <property type="entry name" value="DEXQc_UvrD"/>
    <property type="match status" value="1"/>
</dbReference>
<protein>
    <recommendedName>
        <fullName evidence="6">UvrD-like helicase ATP-binding domain-containing protein</fullName>
    </recommendedName>
</protein>
<keyword evidence="4" id="KW-0067">ATP-binding</keyword>
<dbReference type="SUPFAM" id="SSF52540">
    <property type="entry name" value="P-loop containing nucleoside triphosphate hydrolases"/>
    <property type="match status" value="1"/>
</dbReference>
<dbReference type="PANTHER" id="PTHR11070">
    <property type="entry name" value="UVRD / RECB / PCRA DNA HELICASE FAMILY MEMBER"/>
    <property type="match status" value="1"/>
</dbReference>
<dbReference type="EMBL" id="LAZR01002901">
    <property type="protein sequence ID" value="KKN24205.1"/>
    <property type="molecule type" value="Genomic_DNA"/>
</dbReference>
<name>A0A0F9NXG4_9ZZZZ</name>
<dbReference type="GO" id="GO:0005524">
    <property type="term" value="F:ATP binding"/>
    <property type="evidence" value="ECO:0007669"/>
    <property type="project" value="UniProtKB-KW"/>
</dbReference>
<sequence>MDVSELLDGLNKPQREAVAAPLGHARILAGAGSGKTRVLVHRIAWLIQAEGLSPANILAVTFTNKAAKEMRGKIEDSLGFPIGGMWVGTFHGLAHRLLRAHWQEADLPQSFQVLDSDDQLRMLKRIIRAMELDETLWPPKQAQWFINGQKDEGLRSQHVQVGNDPYSQKMSAIYQAYEQACQRAGVIDFGEILLRSHELWLKRPDILANYQQRFQQILVDEFQ</sequence>
<accession>A0A0F9NXG4</accession>
<dbReference type="Gene3D" id="1.10.10.160">
    <property type="match status" value="1"/>
</dbReference>
<dbReference type="GO" id="GO:0005829">
    <property type="term" value="C:cytosol"/>
    <property type="evidence" value="ECO:0007669"/>
    <property type="project" value="TreeGrafter"/>
</dbReference>
<keyword evidence="3" id="KW-0347">Helicase</keyword>
<evidence type="ECO:0000259" key="6">
    <source>
        <dbReference type="PROSITE" id="PS51198"/>
    </source>
</evidence>
<dbReference type="FunFam" id="1.10.10.160:FF:000002">
    <property type="entry name" value="DNA helicase"/>
    <property type="match status" value="1"/>
</dbReference>
<dbReference type="GO" id="GO:0003677">
    <property type="term" value="F:DNA binding"/>
    <property type="evidence" value="ECO:0007669"/>
    <property type="project" value="UniProtKB-KW"/>
</dbReference>
<gene>
    <name evidence="7" type="ORF">LCGC14_0897130</name>
</gene>
<dbReference type="GO" id="GO:0016787">
    <property type="term" value="F:hydrolase activity"/>
    <property type="evidence" value="ECO:0007669"/>
    <property type="project" value="UniProtKB-KW"/>
</dbReference>
<dbReference type="GO" id="GO:0033202">
    <property type="term" value="C:DNA helicase complex"/>
    <property type="evidence" value="ECO:0007669"/>
    <property type="project" value="TreeGrafter"/>
</dbReference>
<dbReference type="InterPro" id="IPR027417">
    <property type="entry name" value="P-loop_NTPase"/>
</dbReference>
<reference evidence="7" key="1">
    <citation type="journal article" date="2015" name="Nature">
        <title>Complex archaea that bridge the gap between prokaryotes and eukaryotes.</title>
        <authorList>
            <person name="Spang A."/>
            <person name="Saw J.H."/>
            <person name="Jorgensen S.L."/>
            <person name="Zaremba-Niedzwiedzka K."/>
            <person name="Martijn J."/>
            <person name="Lind A.E."/>
            <person name="van Eijk R."/>
            <person name="Schleper C."/>
            <person name="Guy L."/>
            <person name="Ettema T.J."/>
        </authorList>
    </citation>
    <scope>NUCLEOTIDE SEQUENCE</scope>
</reference>
<organism evidence="7">
    <name type="scientific">marine sediment metagenome</name>
    <dbReference type="NCBI Taxonomy" id="412755"/>
    <lineage>
        <taxon>unclassified sequences</taxon>
        <taxon>metagenomes</taxon>
        <taxon>ecological metagenomes</taxon>
    </lineage>
</organism>
<dbReference type="AlphaFoldDB" id="A0A0F9NXG4"/>
<feature type="domain" description="UvrD-like helicase ATP-binding" evidence="6">
    <location>
        <begin position="8"/>
        <end position="223"/>
    </location>
</feature>
<dbReference type="Pfam" id="PF00580">
    <property type="entry name" value="UvrD-helicase"/>
    <property type="match status" value="1"/>
</dbReference>
<dbReference type="InterPro" id="IPR014016">
    <property type="entry name" value="UvrD-like_ATP-bd"/>
</dbReference>
<proteinExistence type="predicted"/>
<dbReference type="Gene3D" id="3.40.50.300">
    <property type="entry name" value="P-loop containing nucleotide triphosphate hydrolases"/>
    <property type="match status" value="1"/>
</dbReference>
<keyword evidence="2" id="KW-0378">Hydrolase</keyword>
<feature type="non-terminal residue" evidence="7">
    <location>
        <position position="223"/>
    </location>
</feature>
<dbReference type="PANTHER" id="PTHR11070:SF2">
    <property type="entry name" value="ATP-DEPENDENT DNA HELICASE SRS2"/>
    <property type="match status" value="1"/>
</dbReference>
<keyword evidence="5" id="KW-0238">DNA-binding</keyword>
<dbReference type="GO" id="GO:0043138">
    <property type="term" value="F:3'-5' DNA helicase activity"/>
    <property type="evidence" value="ECO:0007669"/>
    <property type="project" value="TreeGrafter"/>
</dbReference>
<evidence type="ECO:0000256" key="4">
    <source>
        <dbReference type="ARBA" id="ARBA00022840"/>
    </source>
</evidence>
<evidence type="ECO:0000256" key="3">
    <source>
        <dbReference type="ARBA" id="ARBA00022806"/>
    </source>
</evidence>